<organism evidence="3 4">
    <name type="scientific">Mucilaginibacter frigoritolerans</name>
    <dbReference type="NCBI Taxonomy" id="652788"/>
    <lineage>
        <taxon>Bacteria</taxon>
        <taxon>Pseudomonadati</taxon>
        <taxon>Bacteroidota</taxon>
        <taxon>Sphingobacteriia</taxon>
        <taxon>Sphingobacteriales</taxon>
        <taxon>Sphingobacteriaceae</taxon>
        <taxon>Mucilaginibacter</taxon>
    </lineage>
</organism>
<keyword evidence="3" id="KW-0645">Protease</keyword>
<dbReference type="EMBL" id="VLLI01000005">
    <property type="protein sequence ID" value="TWJ00768.1"/>
    <property type="molecule type" value="Genomic_DNA"/>
</dbReference>
<protein>
    <submittedName>
        <fullName evidence="3">Putative Zn-dependent protease DUF2268</fullName>
    </submittedName>
</protein>
<feature type="chain" id="PRO_5021911400" evidence="1">
    <location>
        <begin position="22"/>
        <end position="324"/>
    </location>
</feature>
<dbReference type="GO" id="GO:0008233">
    <property type="term" value="F:peptidase activity"/>
    <property type="evidence" value="ECO:0007669"/>
    <property type="project" value="UniProtKB-KW"/>
</dbReference>
<evidence type="ECO:0000313" key="3">
    <source>
        <dbReference type="EMBL" id="TWJ00768.1"/>
    </source>
</evidence>
<gene>
    <name evidence="3" type="ORF">JN11_02027</name>
</gene>
<dbReference type="Pfam" id="PF10026">
    <property type="entry name" value="DUF2268"/>
    <property type="match status" value="1"/>
</dbReference>
<reference evidence="3 4" key="1">
    <citation type="submission" date="2019-07" db="EMBL/GenBank/DDBJ databases">
        <title>Genomic Encyclopedia of Archaeal and Bacterial Type Strains, Phase II (KMG-II): from individual species to whole genera.</title>
        <authorList>
            <person name="Goeker M."/>
        </authorList>
    </citation>
    <scope>NUCLEOTIDE SEQUENCE [LARGE SCALE GENOMIC DNA]</scope>
    <source>
        <strain evidence="3 4">ATCC BAA-1854</strain>
    </source>
</reference>
<dbReference type="RefSeq" id="WP_144912147.1">
    <property type="nucleotide sequence ID" value="NZ_VLLI01000005.1"/>
</dbReference>
<dbReference type="AlphaFoldDB" id="A0A562U4S3"/>
<keyword evidence="3" id="KW-0378">Hydrolase</keyword>
<feature type="domain" description="DUF2268" evidence="2">
    <location>
        <begin position="180"/>
        <end position="293"/>
    </location>
</feature>
<evidence type="ECO:0000259" key="2">
    <source>
        <dbReference type="Pfam" id="PF10026"/>
    </source>
</evidence>
<accession>A0A562U4S3</accession>
<dbReference type="InterPro" id="IPR018728">
    <property type="entry name" value="DUF2268"/>
</dbReference>
<evidence type="ECO:0000256" key="1">
    <source>
        <dbReference type="SAM" id="SignalP"/>
    </source>
</evidence>
<proteinExistence type="predicted"/>
<sequence>MKRTTIIFLQFLIIFSGRAFSQGQQLSKIHTTDITNFWAAYDRVIELKDTTAQKQVLQTFFIDKASSGMRDFIKLRPKLNASKYVESINKYPKFWQSIRAKTLKIDLYKQAIQDNMNSYKLLYPNFKQPEIFFSIAHLNTGGTTSTGRILIGTEMAAADSSVDASELSPFLQNVFKNNLNVVYIVTHEATHTQQIGLEAEDKGTMNLMAYCIEEGACEFIAELIVKKQLMFPYMTYGRLHERELWEKFKGEMYDKEIKGWLYNGGTAPGGIQDLGYFMGYEICKSYYNNEKDKQLAIRKIIELNYSDNNQVHEFFQKSGYANKW</sequence>
<keyword evidence="1" id="KW-0732">Signal</keyword>
<keyword evidence="4" id="KW-1185">Reference proteome</keyword>
<comment type="caution">
    <text evidence="3">The sequence shown here is derived from an EMBL/GenBank/DDBJ whole genome shotgun (WGS) entry which is preliminary data.</text>
</comment>
<dbReference type="GO" id="GO:0006508">
    <property type="term" value="P:proteolysis"/>
    <property type="evidence" value="ECO:0007669"/>
    <property type="project" value="UniProtKB-KW"/>
</dbReference>
<dbReference type="Proteomes" id="UP000317010">
    <property type="component" value="Unassembled WGS sequence"/>
</dbReference>
<dbReference type="OrthoDB" id="6402335at2"/>
<feature type="signal peptide" evidence="1">
    <location>
        <begin position="1"/>
        <end position="21"/>
    </location>
</feature>
<name>A0A562U4S3_9SPHI</name>
<evidence type="ECO:0000313" key="4">
    <source>
        <dbReference type="Proteomes" id="UP000317010"/>
    </source>
</evidence>